<dbReference type="InterPro" id="IPR003594">
    <property type="entry name" value="HATPase_dom"/>
</dbReference>
<feature type="domain" description="PAC" evidence="15">
    <location>
        <begin position="760"/>
        <end position="815"/>
    </location>
</feature>
<keyword evidence="18" id="KW-1185">Reference proteome</keyword>
<dbReference type="InterPro" id="IPR036097">
    <property type="entry name" value="HisK_dim/P_sf"/>
</dbReference>
<feature type="domain" description="PAS" evidence="14">
    <location>
        <begin position="700"/>
        <end position="756"/>
    </location>
</feature>
<evidence type="ECO:0000256" key="9">
    <source>
        <dbReference type="ARBA" id="ARBA00022989"/>
    </source>
</evidence>
<evidence type="ECO:0000256" key="10">
    <source>
        <dbReference type="ARBA" id="ARBA00023012"/>
    </source>
</evidence>
<keyword evidence="11 12" id="KW-0472">Membrane</keyword>
<dbReference type="SUPFAM" id="SSF47384">
    <property type="entry name" value="Homodimeric domain of signal transducing histidine kinase"/>
    <property type="match status" value="1"/>
</dbReference>
<feature type="transmembrane region" description="Helical" evidence="12">
    <location>
        <begin position="16"/>
        <end position="38"/>
    </location>
</feature>
<dbReference type="PROSITE" id="PS50113">
    <property type="entry name" value="PAC"/>
    <property type="match status" value="2"/>
</dbReference>
<dbReference type="Pfam" id="PF02518">
    <property type="entry name" value="HATPase_c"/>
    <property type="match status" value="1"/>
</dbReference>
<dbReference type="InterPro" id="IPR003661">
    <property type="entry name" value="HisK_dim/P_dom"/>
</dbReference>
<comment type="caution">
    <text evidence="17">The sequence shown here is derived from an EMBL/GenBank/DDBJ whole genome shotgun (WGS) entry which is preliminary data.</text>
</comment>
<sequence>MHATDDSRSAGKPRSWLARGAVILTLALVNAAAGLLGLQLAVPPGFATIIWPPSGIAIAALLVFGAPVWPGVFLGSLAVNLYIGGAVSSDGIVWPAVWVAGAIASGSTLQAVLARALLIMRFGRLLELRTWIELVVAMIIAGPLCSLVAASIGTGTLMLTGVVALPDAAHNWLVWWFGDTFGVIVFLPLALLAPGIAAPIRFRDATVRGFNALSVLSVVLPLGISFYSYVLLSNVHHDRAVSDFNKLTDDNLFALQFRFAKYEQALDAGVALFRGSDRVTLEEWEDYFDTARLTENLPGINGMGLIEYVPPGEEDAFLERARQDGAGAIEIKGEGPETFVIKYILPVEPNREAVGLNIAFEDSRYQAATRSAETGQAAITNRIALVQDKTQSAGFLIMKPIYAEGAPLATAEDRRAAIEGWVYAPLVSHRFLSDLTQRQGVDFELYVHDGSEPARETLIFSTADPDDTGAPEETRVSDRDPRFRTVQTIETLGVPWTLVWESLPDFERRHRTELPFLLLGIGLVVSGLSGSLIMSYVRREDAVTRQVQAQTLVIAARERLSQSLLDTSEGIILLVDGDGVIRRANTYATNLFSPEETSTGLSGRRLDDIMPGFDADRLAAFASGEPSAKDSPDTFSTLRIDSARGSRLFNVRVTAWTDQDNAQRFSVLGDDVTLQHEQARALEVINRRWTTALAGSGIGVFDVDLETNTSIVNDTWWHILGLDPSDRDPQSIFMSHVHPDDLGRMLQNDRDCIEGRTSLSNTEIRVRHSDGQWRWLHSNATVFTNGTDSGRPSRHLIGTQQDITALKTAEAELQESLETFRIAHAGAPVGIALLDETGRFSRVNEALCRLARRDEAQLLSNFREELAIPEDRGIIDETMAAGLAGDSEGATREWRMARPNGDHVWVRSSIALVRSSDGERRLWVECFEDIDAARQIDQMKTEFISTVSHELRTPLTAIRGALGLITALAKHQLDTKPAHLLDIASRNCEQLIHLVNDILDMEKLASGKMDMALERRELDALIGESIEANATYATEREITTVADLGCDGAMVEVDAVRFQQVMSNLLSNAVKFSERSSAITVRSRPVGADMIRIEVIDTGPGIPADMQEAIFDRFKQIRRAEMEKQKGTGLGLYISRMMTGAMKGTIGVDSTPGEGSTFWLEFPRA</sequence>
<dbReference type="Gene3D" id="3.30.450.350">
    <property type="entry name" value="CHASE domain"/>
    <property type="match status" value="1"/>
</dbReference>
<dbReference type="SMART" id="SM00086">
    <property type="entry name" value="PAC"/>
    <property type="match status" value="2"/>
</dbReference>
<evidence type="ECO:0000256" key="12">
    <source>
        <dbReference type="SAM" id="Phobius"/>
    </source>
</evidence>
<dbReference type="InterPro" id="IPR005467">
    <property type="entry name" value="His_kinase_dom"/>
</dbReference>
<evidence type="ECO:0000259" key="14">
    <source>
        <dbReference type="PROSITE" id="PS50112"/>
    </source>
</evidence>
<dbReference type="SMART" id="SM00388">
    <property type="entry name" value="HisKA"/>
    <property type="match status" value="1"/>
</dbReference>
<name>A0A225NLA0_9RHOB</name>
<keyword evidence="8" id="KW-0418">Kinase</keyword>
<evidence type="ECO:0000256" key="2">
    <source>
        <dbReference type="ARBA" id="ARBA00004651"/>
    </source>
</evidence>
<keyword evidence="9 12" id="KW-1133">Transmembrane helix</keyword>
<feature type="domain" description="CHASE" evidence="16">
    <location>
        <begin position="336"/>
        <end position="499"/>
    </location>
</feature>
<dbReference type="SMART" id="SM00091">
    <property type="entry name" value="PAS"/>
    <property type="match status" value="3"/>
</dbReference>
<evidence type="ECO:0000259" key="15">
    <source>
        <dbReference type="PROSITE" id="PS50113"/>
    </source>
</evidence>
<dbReference type="GO" id="GO:0005886">
    <property type="term" value="C:plasma membrane"/>
    <property type="evidence" value="ECO:0007669"/>
    <property type="project" value="UniProtKB-SubCell"/>
</dbReference>
<evidence type="ECO:0000313" key="18">
    <source>
        <dbReference type="Proteomes" id="UP000215377"/>
    </source>
</evidence>
<evidence type="ECO:0000256" key="7">
    <source>
        <dbReference type="ARBA" id="ARBA00022692"/>
    </source>
</evidence>
<evidence type="ECO:0000256" key="3">
    <source>
        <dbReference type="ARBA" id="ARBA00012438"/>
    </source>
</evidence>
<dbReference type="Pfam" id="PF08448">
    <property type="entry name" value="PAS_4"/>
    <property type="match status" value="1"/>
</dbReference>
<dbReference type="GO" id="GO:0000155">
    <property type="term" value="F:phosphorelay sensor kinase activity"/>
    <property type="evidence" value="ECO:0007669"/>
    <property type="project" value="InterPro"/>
</dbReference>
<dbReference type="SUPFAM" id="SSF55874">
    <property type="entry name" value="ATPase domain of HSP90 chaperone/DNA topoisomerase II/histidine kinase"/>
    <property type="match status" value="1"/>
</dbReference>
<dbReference type="PANTHER" id="PTHR43711:SF1">
    <property type="entry name" value="HISTIDINE KINASE 1"/>
    <property type="match status" value="1"/>
</dbReference>
<keyword evidence="7 12" id="KW-0812">Transmembrane</keyword>
<dbReference type="PROSITE" id="PS50112">
    <property type="entry name" value="PAS"/>
    <property type="match status" value="2"/>
</dbReference>
<dbReference type="Gene3D" id="1.10.287.130">
    <property type="match status" value="1"/>
</dbReference>
<dbReference type="PRINTS" id="PR00344">
    <property type="entry name" value="BCTRLSENSOR"/>
</dbReference>
<comment type="catalytic activity">
    <reaction evidence="1">
        <text>ATP + protein L-histidine = ADP + protein N-phospho-L-histidine.</text>
        <dbReference type="EC" id="2.7.13.3"/>
    </reaction>
</comment>
<dbReference type="InterPro" id="IPR000700">
    <property type="entry name" value="PAS-assoc_C"/>
</dbReference>
<dbReference type="PANTHER" id="PTHR43711">
    <property type="entry name" value="TWO-COMPONENT HISTIDINE KINASE"/>
    <property type="match status" value="1"/>
</dbReference>
<dbReference type="EMBL" id="AQQR01000005">
    <property type="protein sequence ID" value="OWU72841.1"/>
    <property type="molecule type" value="Genomic_DNA"/>
</dbReference>
<dbReference type="InterPro" id="IPR007895">
    <property type="entry name" value="MASE1"/>
</dbReference>
<dbReference type="OrthoDB" id="7179697at2"/>
<dbReference type="InterPro" id="IPR001610">
    <property type="entry name" value="PAC"/>
</dbReference>
<dbReference type="CDD" id="cd16922">
    <property type="entry name" value="HATPase_EvgS-ArcB-TorS-like"/>
    <property type="match status" value="1"/>
</dbReference>
<evidence type="ECO:0000256" key="4">
    <source>
        <dbReference type="ARBA" id="ARBA00022475"/>
    </source>
</evidence>
<dbReference type="InterPro" id="IPR050736">
    <property type="entry name" value="Sensor_HK_Regulatory"/>
</dbReference>
<evidence type="ECO:0000256" key="6">
    <source>
        <dbReference type="ARBA" id="ARBA00022679"/>
    </source>
</evidence>
<comment type="subcellular location">
    <subcellularLocation>
        <location evidence="2">Cell membrane</location>
        <topology evidence="2">Multi-pass membrane protein</topology>
    </subcellularLocation>
</comment>
<feature type="transmembrane region" description="Helical" evidence="12">
    <location>
        <begin position="50"/>
        <end position="72"/>
    </location>
</feature>
<dbReference type="CDD" id="cd00130">
    <property type="entry name" value="PAS"/>
    <property type="match status" value="2"/>
</dbReference>
<dbReference type="CDD" id="cd00082">
    <property type="entry name" value="HisKA"/>
    <property type="match status" value="1"/>
</dbReference>
<dbReference type="PROSITE" id="PS50109">
    <property type="entry name" value="HIS_KIN"/>
    <property type="match status" value="1"/>
</dbReference>
<dbReference type="Proteomes" id="UP000215377">
    <property type="component" value="Unassembled WGS sequence"/>
</dbReference>
<feature type="transmembrane region" description="Helical" evidence="12">
    <location>
        <begin position="210"/>
        <end position="232"/>
    </location>
</feature>
<evidence type="ECO:0000259" key="16">
    <source>
        <dbReference type="PROSITE" id="PS50839"/>
    </source>
</evidence>
<keyword evidence="5" id="KW-0597">Phosphoprotein</keyword>
<keyword evidence="4" id="KW-1003">Cell membrane</keyword>
<dbReference type="Pfam" id="PF08447">
    <property type="entry name" value="PAS_3"/>
    <property type="match status" value="1"/>
</dbReference>
<evidence type="ECO:0000259" key="13">
    <source>
        <dbReference type="PROSITE" id="PS50109"/>
    </source>
</evidence>
<dbReference type="Pfam" id="PF03924">
    <property type="entry name" value="CHASE"/>
    <property type="match status" value="1"/>
</dbReference>
<feature type="domain" description="PAC" evidence="15">
    <location>
        <begin position="890"/>
        <end position="942"/>
    </location>
</feature>
<gene>
    <name evidence="17" type="ORF">ATO3_14145</name>
</gene>
<dbReference type="SMART" id="SM00387">
    <property type="entry name" value="HATPase_c"/>
    <property type="match status" value="1"/>
</dbReference>
<feature type="domain" description="Histidine kinase" evidence="13">
    <location>
        <begin position="946"/>
        <end position="1165"/>
    </location>
</feature>
<dbReference type="InterPro" id="IPR013656">
    <property type="entry name" value="PAS_4"/>
</dbReference>
<feature type="transmembrane region" description="Helical" evidence="12">
    <location>
        <begin position="173"/>
        <end position="198"/>
    </location>
</feature>
<dbReference type="NCBIfam" id="TIGR00229">
    <property type="entry name" value="sensory_box"/>
    <property type="match status" value="2"/>
</dbReference>
<evidence type="ECO:0000256" key="1">
    <source>
        <dbReference type="ARBA" id="ARBA00000085"/>
    </source>
</evidence>
<dbReference type="EC" id="2.7.13.3" evidence="3"/>
<accession>A0A225NLA0</accession>
<protein>
    <recommendedName>
        <fullName evidence="3">histidine kinase</fullName>
        <ecNumber evidence="3">2.7.13.3</ecNumber>
    </recommendedName>
</protein>
<dbReference type="SMART" id="SM01079">
    <property type="entry name" value="CHASE"/>
    <property type="match status" value="1"/>
</dbReference>
<dbReference type="InterPro" id="IPR000014">
    <property type="entry name" value="PAS"/>
</dbReference>
<evidence type="ECO:0000313" key="17">
    <source>
        <dbReference type="EMBL" id="OWU72841.1"/>
    </source>
</evidence>
<proteinExistence type="predicted"/>
<dbReference type="InterPro" id="IPR036890">
    <property type="entry name" value="HATPase_C_sf"/>
</dbReference>
<keyword evidence="6" id="KW-0808">Transferase</keyword>
<dbReference type="SUPFAM" id="SSF55785">
    <property type="entry name" value="PYP-like sensor domain (PAS domain)"/>
    <property type="match status" value="3"/>
</dbReference>
<dbReference type="Gene3D" id="3.30.565.10">
    <property type="entry name" value="Histidine kinase-like ATPase, C-terminal domain"/>
    <property type="match status" value="1"/>
</dbReference>
<dbReference type="AlphaFoldDB" id="A0A225NLA0"/>
<dbReference type="Gene3D" id="3.30.450.20">
    <property type="entry name" value="PAS domain"/>
    <property type="match status" value="3"/>
</dbReference>
<dbReference type="PROSITE" id="PS50839">
    <property type="entry name" value="CHASE"/>
    <property type="match status" value="1"/>
</dbReference>
<feature type="domain" description="PAS" evidence="14">
    <location>
        <begin position="809"/>
        <end position="886"/>
    </location>
</feature>
<evidence type="ECO:0000256" key="8">
    <source>
        <dbReference type="ARBA" id="ARBA00022777"/>
    </source>
</evidence>
<dbReference type="Pfam" id="PF00512">
    <property type="entry name" value="HisKA"/>
    <property type="match status" value="1"/>
</dbReference>
<dbReference type="Pfam" id="PF05231">
    <property type="entry name" value="MASE1"/>
    <property type="match status" value="1"/>
</dbReference>
<dbReference type="InterPro" id="IPR004358">
    <property type="entry name" value="Sig_transdc_His_kin-like_C"/>
</dbReference>
<dbReference type="InterPro" id="IPR006189">
    <property type="entry name" value="CHASE_dom"/>
</dbReference>
<dbReference type="InterPro" id="IPR042240">
    <property type="entry name" value="CHASE_sf"/>
</dbReference>
<evidence type="ECO:0000256" key="5">
    <source>
        <dbReference type="ARBA" id="ARBA00022553"/>
    </source>
</evidence>
<dbReference type="RefSeq" id="WP_088650527.1">
    <property type="nucleotide sequence ID" value="NZ_AQQR01000005.1"/>
</dbReference>
<feature type="transmembrane region" description="Helical" evidence="12">
    <location>
        <begin position="92"/>
        <end position="118"/>
    </location>
</feature>
<dbReference type="InterPro" id="IPR035965">
    <property type="entry name" value="PAS-like_dom_sf"/>
</dbReference>
<feature type="transmembrane region" description="Helical" evidence="12">
    <location>
        <begin position="516"/>
        <end position="537"/>
    </location>
</feature>
<feature type="transmembrane region" description="Helical" evidence="12">
    <location>
        <begin position="130"/>
        <end position="153"/>
    </location>
</feature>
<organism evidence="17 18">
    <name type="scientific">Marinibacterium profundimaris</name>
    <dbReference type="NCBI Taxonomy" id="1679460"/>
    <lineage>
        <taxon>Bacteria</taxon>
        <taxon>Pseudomonadati</taxon>
        <taxon>Pseudomonadota</taxon>
        <taxon>Alphaproteobacteria</taxon>
        <taxon>Rhodobacterales</taxon>
        <taxon>Paracoccaceae</taxon>
        <taxon>Marinibacterium</taxon>
    </lineage>
</organism>
<reference evidence="17 18" key="1">
    <citation type="submission" date="2013-04" db="EMBL/GenBank/DDBJ databases">
        <title>Oceanicola sp. 22II1-22F33 Genome Sequencing.</title>
        <authorList>
            <person name="Lai Q."/>
            <person name="Li G."/>
            <person name="Shao Z."/>
        </authorList>
    </citation>
    <scope>NUCLEOTIDE SEQUENCE [LARGE SCALE GENOMIC DNA]</scope>
    <source>
        <strain evidence="17 18">22II1-22F33</strain>
    </source>
</reference>
<evidence type="ECO:0000256" key="11">
    <source>
        <dbReference type="ARBA" id="ARBA00023136"/>
    </source>
</evidence>
<keyword evidence="10" id="KW-0902">Two-component regulatory system</keyword>
<dbReference type="InterPro" id="IPR013655">
    <property type="entry name" value="PAS_fold_3"/>
</dbReference>